<accession>A0AAT9H9L6</accession>
<dbReference type="EMBL" id="AP035768">
    <property type="protein sequence ID" value="BFO14082.1"/>
    <property type="molecule type" value="Genomic_DNA"/>
</dbReference>
<sequence>MPLHKGPQHDERPMSVNPFLGAANPVGDMTAAPPRHRLPDTPIAPRRRISSCTTN</sequence>
<dbReference type="AlphaFoldDB" id="A0AAT9H9L6"/>
<proteinExistence type="predicted"/>
<reference evidence="2" key="2">
    <citation type="submission" date="2024-07" db="EMBL/GenBank/DDBJ databases">
        <title>Streptomyces haneummycinica sp. nov., a new antibiotic-producing actinobacterium isolated from marine sediment.</title>
        <authorList>
            <person name="Uemura M."/>
            <person name="Hamada M."/>
            <person name="Hirano S."/>
            <person name="Kobayashi K."/>
            <person name="Ohshiro T."/>
            <person name="Kobayashi T."/>
            <person name="Terahara T."/>
        </authorList>
    </citation>
    <scope>NUCLEOTIDE SEQUENCE</scope>
    <source>
        <strain evidence="2">KM77-8</strain>
    </source>
</reference>
<name>A0AAT9H9L6_9ACTN</name>
<gene>
    <name evidence="2" type="ORF">SHKM778_04700</name>
</gene>
<protein>
    <submittedName>
        <fullName evidence="2">Uncharacterized protein</fullName>
    </submittedName>
</protein>
<organism evidence="2">
    <name type="scientific">Streptomyces haneummycinicus</name>
    <dbReference type="NCBI Taxonomy" id="3074435"/>
    <lineage>
        <taxon>Bacteria</taxon>
        <taxon>Bacillati</taxon>
        <taxon>Actinomycetota</taxon>
        <taxon>Actinomycetes</taxon>
        <taxon>Kitasatosporales</taxon>
        <taxon>Streptomycetaceae</taxon>
        <taxon>Streptomyces</taxon>
    </lineage>
</organism>
<reference evidence="2" key="1">
    <citation type="submission" date="2024-06" db="EMBL/GenBank/DDBJ databases">
        <authorList>
            <consortium name="consrtm"/>
            <person name="Uemura M."/>
            <person name="Terahara T."/>
        </authorList>
    </citation>
    <scope>NUCLEOTIDE SEQUENCE</scope>
    <source>
        <strain evidence="2">KM77-8</strain>
    </source>
</reference>
<evidence type="ECO:0000313" key="2">
    <source>
        <dbReference type="EMBL" id="BFO14082.1"/>
    </source>
</evidence>
<evidence type="ECO:0000256" key="1">
    <source>
        <dbReference type="SAM" id="MobiDB-lite"/>
    </source>
</evidence>
<feature type="region of interest" description="Disordered" evidence="1">
    <location>
        <begin position="1"/>
        <end position="55"/>
    </location>
</feature>